<reference evidence="1" key="1">
    <citation type="journal article" date="2013" name="J. Plant Res.">
        <title>Effect of fungi and light on seed germination of three Opuntia species from semiarid lands of central Mexico.</title>
        <authorList>
            <person name="Delgado-Sanchez P."/>
            <person name="Jimenez-Bremont J.F."/>
            <person name="Guerrero-Gonzalez Mde L."/>
            <person name="Flores J."/>
        </authorList>
    </citation>
    <scope>NUCLEOTIDE SEQUENCE</scope>
    <source>
        <tissue evidence="1">Cladode</tissue>
    </source>
</reference>
<sequence>MKKMIIFLDLYLTRRSTSSDDFLSASHSKYSRCRPDGVFEVEGFDNGSSDEFISARTSILTGFLNPALESSLTASVCVAEKRPVLRIFGNRDIIEFIWLSNPISKSLSASSRIKTSRLRKSSISMRSMMSNNLPGVPINTFAPSSSIFLISFLTSLPPTRSTGLTFASVKMKGRATLCI</sequence>
<protein>
    <submittedName>
        <fullName evidence="1">Uncharacterized protein</fullName>
    </submittedName>
</protein>
<evidence type="ECO:0000313" key="1">
    <source>
        <dbReference type="EMBL" id="MBA4617812.1"/>
    </source>
</evidence>
<dbReference type="EMBL" id="GISG01017936">
    <property type="protein sequence ID" value="MBA4617812.1"/>
    <property type="molecule type" value="Transcribed_RNA"/>
</dbReference>
<dbReference type="AlphaFoldDB" id="A0A7C8YGL6"/>
<proteinExistence type="predicted"/>
<reference evidence="1" key="2">
    <citation type="submission" date="2020-07" db="EMBL/GenBank/DDBJ databases">
        <authorList>
            <person name="Vera ALvarez R."/>
            <person name="Arias-Moreno D.M."/>
            <person name="Jimenez-Jacinto V."/>
            <person name="Jimenez-Bremont J.F."/>
            <person name="Swaminathan K."/>
            <person name="Moose S.P."/>
            <person name="Guerrero-Gonzalez M.L."/>
            <person name="Marino-Ramirez L."/>
            <person name="Landsman D."/>
            <person name="Rodriguez-Kessler M."/>
            <person name="Delgado-Sanchez P."/>
        </authorList>
    </citation>
    <scope>NUCLEOTIDE SEQUENCE</scope>
    <source>
        <tissue evidence="1">Cladode</tissue>
    </source>
</reference>
<name>A0A7C8YGL6_OPUST</name>
<accession>A0A7C8YGL6</accession>
<organism evidence="1">
    <name type="scientific">Opuntia streptacantha</name>
    <name type="common">Prickly pear cactus</name>
    <name type="synonym">Opuntia cardona</name>
    <dbReference type="NCBI Taxonomy" id="393608"/>
    <lineage>
        <taxon>Eukaryota</taxon>
        <taxon>Viridiplantae</taxon>
        <taxon>Streptophyta</taxon>
        <taxon>Embryophyta</taxon>
        <taxon>Tracheophyta</taxon>
        <taxon>Spermatophyta</taxon>
        <taxon>Magnoliopsida</taxon>
        <taxon>eudicotyledons</taxon>
        <taxon>Gunneridae</taxon>
        <taxon>Pentapetalae</taxon>
        <taxon>Caryophyllales</taxon>
        <taxon>Cactineae</taxon>
        <taxon>Cactaceae</taxon>
        <taxon>Opuntioideae</taxon>
        <taxon>Opuntia</taxon>
    </lineage>
</organism>